<evidence type="ECO:0000256" key="6">
    <source>
        <dbReference type="ARBA" id="ARBA00022823"/>
    </source>
</evidence>
<dbReference type="InterPro" id="IPR011053">
    <property type="entry name" value="Single_hybrid_motif"/>
</dbReference>
<dbReference type="Proteomes" id="UP000245396">
    <property type="component" value="Unassembled WGS sequence"/>
</dbReference>
<evidence type="ECO:0000256" key="2">
    <source>
        <dbReference type="ARBA" id="ARBA00007317"/>
    </source>
</evidence>
<proteinExistence type="inferred from homology"/>
<evidence type="ECO:0000259" key="14">
    <source>
        <dbReference type="PROSITE" id="PS51826"/>
    </source>
</evidence>
<feature type="region of interest" description="Disordered" evidence="12">
    <location>
        <begin position="180"/>
        <end position="221"/>
    </location>
</feature>
<evidence type="ECO:0000256" key="3">
    <source>
        <dbReference type="ARBA" id="ARBA00011484"/>
    </source>
</evidence>
<evidence type="ECO:0000313" key="15">
    <source>
        <dbReference type="EMBL" id="PWJ84671.1"/>
    </source>
</evidence>
<evidence type="ECO:0000256" key="4">
    <source>
        <dbReference type="ARBA" id="ARBA00016300"/>
    </source>
</evidence>
<dbReference type="InterPro" id="IPR004167">
    <property type="entry name" value="PSBD"/>
</dbReference>
<dbReference type="PROSITE" id="PS00189">
    <property type="entry name" value="LIPOYL"/>
    <property type="match status" value="1"/>
</dbReference>
<comment type="subunit">
    <text evidence="3">Forms a 24-polypeptide structural core with octahedral symmetry.</text>
</comment>
<dbReference type="PROSITE" id="PS50968">
    <property type="entry name" value="BIOTINYL_LIPOYL"/>
    <property type="match status" value="1"/>
</dbReference>
<dbReference type="SUPFAM" id="SSF51230">
    <property type="entry name" value="Single hybrid motif"/>
    <property type="match status" value="1"/>
</dbReference>
<evidence type="ECO:0000256" key="1">
    <source>
        <dbReference type="ARBA" id="ARBA00001938"/>
    </source>
</evidence>
<protein>
    <recommendedName>
        <fullName evidence="4">Dihydrolipoyllysine-residue acetyltransferase component of pyruvate dehydrogenase complex</fullName>
    </recommendedName>
    <alternativeName>
        <fullName evidence="9">Dihydrolipoamide acetyltransferase component of pyruvate dehydrogenase complex</fullName>
    </alternativeName>
    <alternativeName>
        <fullName evidence="10">E2</fullName>
    </alternativeName>
</protein>
<dbReference type="PANTHER" id="PTHR43178">
    <property type="entry name" value="DIHYDROLIPOAMIDE ACETYLTRANSFERASE COMPONENT OF PYRUVATE DEHYDROGENASE COMPLEX"/>
    <property type="match status" value="1"/>
</dbReference>
<evidence type="ECO:0000256" key="8">
    <source>
        <dbReference type="ARBA" id="ARBA00025211"/>
    </source>
</evidence>
<feature type="region of interest" description="Disordered" evidence="12">
    <location>
        <begin position="96"/>
        <end position="131"/>
    </location>
</feature>
<dbReference type="Pfam" id="PF00364">
    <property type="entry name" value="Biotin_lipoyl"/>
    <property type="match status" value="1"/>
</dbReference>
<evidence type="ECO:0000313" key="16">
    <source>
        <dbReference type="Proteomes" id="UP000245396"/>
    </source>
</evidence>
<dbReference type="CDD" id="cd06849">
    <property type="entry name" value="lipoyl_domain"/>
    <property type="match status" value="1"/>
</dbReference>
<keyword evidence="6" id="KW-0450">Lipoyl</keyword>
<name>A0A316C4Q8_PSESE</name>
<dbReference type="InterPro" id="IPR050743">
    <property type="entry name" value="2-oxoacid_DH_E2_comp"/>
</dbReference>
<dbReference type="GO" id="GO:0006086">
    <property type="term" value="P:pyruvate decarboxylation to acetyl-CoA"/>
    <property type="evidence" value="ECO:0007669"/>
    <property type="project" value="TreeGrafter"/>
</dbReference>
<keyword evidence="7" id="KW-0012">Acyltransferase</keyword>
<comment type="function">
    <text evidence="8">The pyruvate dehydrogenase complex catalyzes the overall conversion of pyruvate to acetyl-CoA and CO(2). It contains multiple copies of three enzymatic components: pyruvate dehydrogenase (E1), dihydrolipoamide acetyltransferase (E2) and lipoamide dehydrogenase (E3).</text>
</comment>
<comment type="similarity">
    <text evidence="2">Belongs to the 2-oxoacid dehydrogenase family.</text>
</comment>
<dbReference type="GO" id="GO:0004742">
    <property type="term" value="F:dihydrolipoyllysine-residue acetyltransferase activity"/>
    <property type="evidence" value="ECO:0007669"/>
    <property type="project" value="UniProtKB-EC"/>
</dbReference>
<feature type="domain" description="Lipoyl-binding" evidence="13">
    <location>
        <begin position="4"/>
        <end position="78"/>
    </location>
</feature>
<reference evidence="15 16" key="1">
    <citation type="submission" date="2018-05" db="EMBL/GenBank/DDBJ databases">
        <title>Genomic Encyclopedia of Type Strains, Phase IV (KMG-IV): sequencing the most valuable type-strain genomes for metagenomic binning, comparative biology and taxonomic classification.</title>
        <authorList>
            <person name="Goeker M."/>
        </authorList>
    </citation>
    <scope>NUCLEOTIDE SEQUENCE [LARGE SCALE GENOMIC DNA]</scope>
    <source>
        <strain evidence="15 16">DSM 6986</strain>
    </source>
</reference>
<dbReference type="EMBL" id="QGGG01000005">
    <property type="protein sequence ID" value="PWJ84671.1"/>
    <property type="molecule type" value="Genomic_DNA"/>
</dbReference>
<dbReference type="InterPro" id="IPR000089">
    <property type="entry name" value="Biotin_lipoyl"/>
</dbReference>
<dbReference type="GO" id="GO:0005737">
    <property type="term" value="C:cytoplasm"/>
    <property type="evidence" value="ECO:0007669"/>
    <property type="project" value="TreeGrafter"/>
</dbReference>
<dbReference type="Pfam" id="PF02817">
    <property type="entry name" value="E3_binding"/>
    <property type="match status" value="1"/>
</dbReference>
<dbReference type="Gene3D" id="2.40.50.100">
    <property type="match status" value="1"/>
</dbReference>
<dbReference type="FunFam" id="2.40.50.100:FF:000009">
    <property type="entry name" value="Acetyltransferase component of pyruvate dehydrogenase complex"/>
    <property type="match status" value="1"/>
</dbReference>
<feature type="compositionally biased region" description="Low complexity" evidence="12">
    <location>
        <begin position="111"/>
        <end position="121"/>
    </location>
</feature>
<feature type="domain" description="Peripheral subunit-binding (PSBD)" evidence="14">
    <location>
        <begin position="131"/>
        <end position="168"/>
    </location>
</feature>
<comment type="catalytic activity">
    <reaction evidence="11">
        <text>N(6)-[(R)-dihydrolipoyl]-L-lysyl-[protein] + acetyl-CoA = N(6)-[(R)-S(8)-acetyldihydrolipoyl]-L-lysyl-[protein] + CoA</text>
        <dbReference type="Rhea" id="RHEA:17017"/>
        <dbReference type="Rhea" id="RHEA-COMP:10475"/>
        <dbReference type="Rhea" id="RHEA-COMP:10478"/>
        <dbReference type="ChEBI" id="CHEBI:57287"/>
        <dbReference type="ChEBI" id="CHEBI:57288"/>
        <dbReference type="ChEBI" id="CHEBI:83100"/>
        <dbReference type="ChEBI" id="CHEBI:83111"/>
        <dbReference type="EC" id="2.3.1.12"/>
    </reaction>
</comment>
<evidence type="ECO:0000256" key="12">
    <source>
        <dbReference type="SAM" id="MobiDB-lite"/>
    </source>
</evidence>
<evidence type="ECO:0000256" key="9">
    <source>
        <dbReference type="ARBA" id="ARBA00029730"/>
    </source>
</evidence>
<gene>
    <name evidence="15" type="ORF">C7441_105291</name>
</gene>
<sequence length="221" mass="22718">MSNLTDIFLPDIGDYRDVPVVEIYVKPGDTVAADDPLISIESDKATMEVPAPAAGTVQELMVEIGTRISQGSLIMILASAGEKAAPPTPVPHTLIPTPAPAPAPVEPRAPAPARKPASTAPQQQLVGGSAHATPSVRALACELGVDLASIRPSGPKGRILREDVTAHVKQALASPVAGGELVSPRTCRPGPQSITKNSGRSRGSICRASRRFLAPASPATG</sequence>
<dbReference type="GO" id="GO:0031405">
    <property type="term" value="F:lipoic acid binding"/>
    <property type="evidence" value="ECO:0007669"/>
    <property type="project" value="TreeGrafter"/>
</dbReference>
<dbReference type="Gene3D" id="4.10.320.10">
    <property type="entry name" value="E3-binding domain"/>
    <property type="match status" value="1"/>
</dbReference>
<evidence type="ECO:0000259" key="13">
    <source>
        <dbReference type="PROSITE" id="PS50968"/>
    </source>
</evidence>
<keyword evidence="16" id="KW-1185">Reference proteome</keyword>
<evidence type="ECO:0000256" key="10">
    <source>
        <dbReference type="ARBA" id="ARBA00031531"/>
    </source>
</evidence>
<feature type="compositionally biased region" description="Pro residues" evidence="12">
    <location>
        <begin position="97"/>
        <end position="110"/>
    </location>
</feature>
<dbReference type="InterPro" id="IPR003016">
    <property type="entry name" value="2-oxoA_DH_lipoyl-BS"/>
</dbReference>
<dbReference type="OrthoDB" id="9805770at2"/>
<evidence type="ECO:0000256" key="11">
    <source>
        <dbReference type="ARBA" id="ARBA00048370"/>
    </source>
</evidence>
<dbReference type="AlphaFoldDB" id="A0A316C4Q8"/>
<dbReference type="SUPFAM" id="SSF47005">
    <property type="entry name" value="Peripheral subunit-binding domain of 2-oxo acid dehydrogenase complex"/>
    <property type="match status" value="1"/>
</dbReference>
<evidence type="ECO:0000256" key="7">
    <source>
        <dbReference type="ARBA" id="ARBA00023315"/>
    </source>
</evidence>
<accession>A0A316C4Q8</accession>
<feature type="compositionally biased region" description="Polar residues" evidence="12">
    <location>
        <begin position="192"/>
        <end position="201"/>
    </location>
</feature>
<organism evidence="15 16">
    <name type="scientific">Pseudaminobacter salicylatoxidans</name>
    <dbReference type="NCBI Taxonomy" id="93369"/>
    <lineage>
        <taxon>Bacteria</taxon>
        <taxon>Pseudomonadati</taxon>
        <taxon>Pseudomonadota</taxon>
        <taxon>Alphaproteobacteria</taxon>
        <taxon>Hyphomicrobiales</taxon>
        <taxon>Phyllobacteriaceae</taxon>
        <taxon>Pseudaminobacter</taxon>
    </lineage>
</organism>
<dbReference type="PROSITE" id="PS51826">
    <property type="entry name" value="PSBD"/>
    <property type="match status" value="1"/>
</dbReference>
<comment type="caution">
    <text evidence="15">The sequence shown here is derived from an EMBL/GenBank/DDBJ whole genome shotgun (WGS) entry which is preliminary data.</text>
</comment>
<evidence type="ECO:0000256" key="5">
    <source>
        <dbReference type="ARBA" id="ARBA00022679"/>
    </source>
</evidence>
<comment type="cofactor">
    <cofactor evidence="1">
        <name>(R)-lipoate</name>
        <dbReference type="ChEBI" id="CHEBI:83088"/>
    </cofactor>
</comment>
<keyword evidence="5" id="KW-0808">Transferase</keyword>
<dbReference type="PANTHER" id="PTHR43178:SF2">
    <property type="entry name" value="DIHYDROLIPOYLLYSINE-RESIDUE ACETYLTRANSFERASE COMPONENT OF PYRUVATE DEHYDROGENASE COMPLEX"/>
    <property type="match status" value="1"/>
</dbReference>
<dbReference type="InterPro" id="IPR036625">
    <property type="entry name" value="E3-bd_dom_sf"/>
</dbReference>